<sequence length="251" mass="25662">MDLGLDGKVALVTAASRGIGAAIAGLLAAEGADVAVSARAPQAAPGRTPYPVDQVDAAAVDRLVPDVVAAHGRLDLLVINTPGPKIVPFLETVQDDWALAYDQLVRPAVQLASAGARQMVEQGGGSILFITSTWVKQPAPGGVLSASMRSLLSALAKQMSMELAPHGVRVNQLMPGATGTDRMRRIVAAKSAANGTTGDEEQAKVVSAIPLGRWAEPEEIARAAAFLLSPAAGFVTGEAFAVDGGAVRSTL</sequence>
<evidence type="ECO:0000256" key="1">
    <source>
        <dbReference type="ARBA" id="ARBA00006484"/>
    </source>
</evidence>
<comment type="caution">
    <text evidence="3">The sequence shown here is derived from an EMBL/GenBank/DDBJ whole genome shotgun (WGS) entry which is preliminary data.</text>
</comment>
<dbReference type="AlphaFoldDB" id="A0A5S4GC91"/>
<dbReference type="EMBL" id="VCKZ01000340">
    <property type="protein sequence ID" value="TMR30479.1"/>
    <property type="molecule type" value="Genomic_DNA"/>
</dbReference>
<dbReference type="OrthoDB" id="9804774at2"/>
<dbReference type="PRINTS" id="PR00081">
    <property type="entry name" value="GDHRDH"/>
</dbReference>
<accession>A0A5S4GC91</accession>
<dbReference type="Pfam" id="PF13561">
    <property type="entry name" value="adh_short_C2"/>
    <property type="match status" value="1"/>
</dbReference>
<dbReference type="GO" id="GO:0016491">
    <property type="term" value="F:oxidoreductase activity"/>
    <property type="evidence" value="ECO:0007669"/>
    <property type="project" value="UniProtKB-KW"/>
</dbReference>
<dbReference type="PANTHER" id="PTHR42879">
    <property type="entry name" value="3-OXOACYL-(ACYL-CARRIER-PROTEIN) REDUCTASE"/>
    <property type="match status" value="1"/>
</dbReference>
<dbReference type="PANTHER" id="PTHR42879:SF6">
    <property type="entry name" value="NADPH-DEPENDENT REDUCTASE BACG"/>
    <property type="match status" value="1"/>
</dbReference>
<protein>
    <submittedName>
        <fullName evidence="3">SDR family oxidoreductase</fullName>
    </submittedName>
</protein>
<dbReference type="InterPro" id="IPR036291">
    <property type="entry name" value="NAD(P)-bd_dom_sf"/>
</dbReference>
<name>A0A5S4GC91_9ACTN</name>
<dbReference type="Gene3D" id="3.40.50.720">
    <property type="entry name" value="NAD(P)-binding Rossmann-like Domain"/>
    <property type="match status" value="1"/>
</dbReference>
<dbReference type="RefSeq" id="WP_138640523.1">
    <property type="nucleotide sequence ID" value="NZ_JASWDG010000048.1"/>
</dbReference>
<dbReference type="InterPro" id="IPR002347">
    <property type="entry name" value="SDR_fam"/>
</dbReference>
<dbReference type="Proteomes" id="UP000305238">
    <property type="component" value="Unassembled WGS sequence"/>
</dbReference>
<evidence type="ECO:0000313" key="4">
    <source>
        <dbReference type="Proteomes" id="UP000305238"/>
    </source>
</evidence>
<dbReference type="InterPro" id="IPR050259">
    <property type="entry name" value="SDR"/>
</dbReference>
<gene>
    <name evidence="3" type="ORF">ETD96_33630</name>
</gene>
<keyword evidence="2" id="KW-0560">Oxidoreductase</keyword>
<dbReference type="SUPFAM" id="SSF51735">
    <property type="entry name" value="NAD(P)-binding Rossmann-fold domains"/>
    <property type="match status" value="1"/>
</dbReference>
<evidence type="ECO:0000256" key="2">
    <source>
        <dbReference type="ARBA" id="ARBA00023002"/>
    </source>
</evidence>
<keyword evidence="4" id="KW-1185">Reference proteome</keyword>
<reference evidence="3 4" key="1">
    <citation type="submission" date="2019-05" db="EMBL/GenBank/DDBJ databases">
        <title>Draft genome sequence of Actinomadura geliboluensis A8036.</title>
        <authorList>
            <person name="Saricaoglu S."/>
            <person name="Isik K."/>
        </authorList>
    </citation>
    <scope>NUCLEOTIDE SEQUENCE [LARGE SCALE GENOMIC DNA]</scope>
    <source>
        <strain evidence="3 4">A8036</strain>
    </source>
</reference>
<comment type="similarity">
    <text evidence="1">Belongs to the short-chain dehydrogenases/reductases (SDR) family.</text>
</comment>
<organism evidence="3 4">
    <name type="scientific">Actinomadura geliboluensis</name>
    <dbReference type="NCBI Taxonomy" id="882440"/>
    <lineage>
        <taxon>Bacteria</taxon>
        <taxon>Bacillati</taxon>
        <taxon>Actinomycetota</taxon>
        <taxon>Actinomycetes</taxon>
        <taxon>Streptosporangiales</taxon>
        <taxon>Thermomonosporaceae</taxon>
        <taxon>Actinomadura</taxon>
    </lineage>
</organism>
<dbReference type="FunFam" id="3.40.50.720:FF:000084">
    <property type="entry name" value="Short-chain dehydrogenase reductase"/>
    <property type="match status" value="1"/>
</dbReference>
<evidence type="ECO:0000313" key="3">
    <source>
        <dbReference type="EMBL" id="TMR30479.1"/>
    </source>
</evidence>
<proteinExistence type="inferred from homology"/>